<evidence type="ECO:0000256" key="6">
    <source>
        <dbReference type="RuleBase" id="RU003983"/>
    </source>
</evidence>
<evidence type="ECO:0000313" key="10">
    <source>
        <dbReference type="Proteomes" id="UP000230052"/>
    </source>
</evidence>
<feature type="chain" id="PRO_5014362128" description="Peptidase M48 domain-containing protein" evidence="7">
    <location>
        <begin position="22"/>
        <end position="268"/>
    </location>
</feature>
<keyword evidence="4 6" id="KW-0862">Zinc</keyword>
<comment type="caution">
    <text evidence="9">The sequence shown here is derived from an EMBL/GenBank/DDBJ whole genome shotgun (WGS) entry which is preliminary data.</text>
</comment>
<keyword evidence="2" id="KW-0479">Metal-binding</keyword>
<sequence length="268" mass="30636">MRVCKALVLLTVALITHGCVSSNYNLATQRQEIEFISSEKEEEIGKNVAKQVERKFEIEPDVLLQERVREVGKKIADVCDRKDIEYHFEVLAKKDEVNAFSLPGGYVFIFKGMLDKAKNDDELASILAHEVAHIAARHSIKRIQTSLGDTILRLAIAAAKTDNWTRAMANEALNQLLLSYSREDEILADKLGIKYVKLAGYNPKGAIAVIQSLIDVQRKAPLKKYYRYRTHPYLSERLSMAREEVYGKMEFRDYINLRDETLEEQKGN</sequence>
<dbReference type="GO" id="GO:0046872">
    <property type="term" value="F:metal ion binding"/>
    <property type="evidence" value="ECO:0007669"/>
    <property type="project" value="UniProtKB-KW"/>
</dbReference>
<dbReference type="GO" id="GO:0051603">
    <property type="term" value="P:proteolysis involved in protein catabolic process"/>
    <property type="evidence" value="ECO:0007669"/>
    <property type="project" value="TreeGrafter"/>
</dbReference>
<evidence type="ECO:0000256" key="3">
    <source>
        <dbReference type="ARBA" id="ARBA00022801"/>
    </source>
</evidence>
<dbReference type="GO" id="GO:0016020">
    <property type="term" value="C:membrane"/>
    <property type="evidence" value="ECO:0007669"/>
    <property type="project" value="TreeGrafter"/>
</dbReference>
<keyword evidence="7" id="KW-0732">Signal</keyword>
<comment type="cofactor">
    <cofactor evidence="6">
        <name>Zn(2+)</name>
        <dbReference type="ChEBI" id="CHEBI:29105"/>
    </cofactor>
    <text evidence="6">Binds 1 zinc ion per subunit.</text>
</comment>
<dbReference type="AlphaFoldDB" id="A0A2J0KTM8"/>
<dbReference type="GO" id="GO:0004222">
    <property type="term" value="F:metalloendopeptidase activity"/>
    <property type="evidence" value="ECO:0007669"/>
    <property type="project" value="InterPro"/>
</dbReference>
<organism evidence="9 10">
    <name type="scientific">Candidatus Aquitaenariimonas noxiae</name>
    <dbReference type="NCBI Taxonomy" id="1974741"/>
    <lineage>
        <taxon>Bacteria</taxon>
        <taxon>Pseudomonadati</taxon>
        <taxon>Candidatus Omnitrophota</taxon>
        <taxon>Candidatus Aquitaenariimonas</taxon>
    </lineage>
</organism>
<evidence type="ECO:0000256" key="2">
    <source>
        <dbReference type="ARBA" id="ARBA00022723"/>
    </source>
</evidence>
<evidence type="ECO:0000256" key="1">
    <source>
        <dbReference type="ARBA" id="ARBA00022670"/>
    </source>
</evidence>
<gene>
    <name evidence="9" type="ORF">COS99_07315</name>
</gene>
<keyword evidence="5 6" id="KW-0482">Metalloprotease</keyword>
<dbReference type="PANTHER" id="PTHR22726:SF1">
    <property type="entry name" value="METALLOENDOPEPTIDASE OMA1, MITOCHONDRIAL"/>
    <property type="match status" value="1"/>
</dbReference>
<dbReference type="Pfam" id="PF01435">
    <property type="entry name" value="Peptidase_M48"/>
    <property type="match status" value="1"/>
</dbReference>
<proteinExistence type="inferred from homology"/>
<evidence type="ECO:0000259" key="8">
    <source>
        <dbReference type="Pfam" id="PF01435"/>
    </source>
</evidence>
<dbReference type="PANTHER" id="PTHR22726">
    <property type="entry name" value="METALLOENDOPEPTIDASE OMA1"/>
    <property type="match status" value="1"/>
</dbReference>
<name>A0A2J0KTM8_9BACT</name>
<dbReference type="Proteomes" id="UP000230052">
    <property type="component" value="Unassembled WGS sequence"/>
</dbReference>
<comment type="similarity">
    <text evidence="6">Belongs to the peptidase M48 family.</text>
</comment>
<reference evidence="9 10" key="1">
    <citation type="submission" date="2017-09" db="EMBL/GenBank/DDBJ databases">
        <title>Depth-based differentiation of microbial function through sediment-hosted aquifers and enrichment of novel symbionts in the deep terrestrial subsurface.</title>
        <authorList>
            <person name="Probst A.J."/>
            <person name="Ladd B."/>
            <person name="Jarett J.K."/>
            <person name="Geller-Mcgrath D.E."/>
            <person name="Sieber C.M."/>
            <person name="Emerson J.B."/>
            <person name="Anantharaman K."/>
            <person name="Thomas B.C."/>
            <person name="Malmstrom R."/>
            <person name="Stieglmeier M."/>
            <person name="Klingl A."/>
            <person name="Woyke T."/>
            <person name="Ryan C.M."/>
            <person name="Banfield J.F."/>
        </authorList>
    </citation>
    <scope>NUCLEOTIDE SEQUENCE [LARGE SCALE GENOMIC DNA]</scope>
    <source>
        <strain evidence="9">CG07_land_8_20_14_0_80_42_15</strain>
    </source>
</reference>
<dbReference type="InterPro" id="IPR051156">
    <property type="entry name" value="Mito/Outer_Membr_Metalloprot"/>
</dbReference>
<accession>A0A2J0KTM8</accession>
<evidence type="ECO:0000313" key="9">
    <source>
        <dbReference type="EMBL" id="PIU41139.1"/>
    </source>
</evidence>
<dbReference type="InterPro" id="IPR001915">
    <property type="entry name" value="Peptidase_M48"/>
</dbReference>
<feature type="domain" description="Peptidase M48" evidence="8">
    <location>
        <begin position="65"/>
        <end position="244"/>
    </location>
</feature>
<dbReference type="EMBL" id="PEWV01000071">
    <property type="protein sequence ID" value="PIU41139.1"/>
    <property type="molecule type" value="Genomic_DNA"/>
</dbReference>
<protein>
    <recommendedName>
        <fullName evidence="8">Peptidase M48 domain-containing protein</fullName>
    </recommendedName>
</protein>
<keyword evidence="3 6" id="KW-0378">Hydrolase</keyword>
<dbReference type="Gene3D" id="3.30.2010.10">
    <property type="entry name" value="Metalloproteases ('zincins'), catalytic domain"/>
    <property type="match status" value="1"/>
</dbReference>
<feature type="signal peptide" evidence="7">
    <location>
        <begin position="1"/>
        <end position="21"/>
    </location>
</feature>
<keyword evidence="1 6" id="KW-0645">Protease</keyword>
<evidence type="ECO:0000256" key="7">
    <source>
        <dbReference type="SAM" id="SignalP"/>
    </source>
</evidence>
<evidence type="ECO:0000256" key="5">
    <source>
        <dbReference type="ARBA" id="ARBA00023049"/>
    </source>
</evidence>
<evidence type="ECO:0000256" key="4">
    <source>
        <dbReference type="ARBA" id="ARBA00022833"/>
    </source>
</evidence>